<reference evidence="1" key="1">
    <citation type="submission" date="2016-05" db="EMBL/GenBank/DDBJ databases">
        <authorList>
            <person name="Lavstsen T."/>
            <person name="Jespersen J.S."/>
        </authorList>
    </citation>
    <scope>NUCLEOTIDE SEQUENCE</scope>
    <source>
        <tissue evidence="1">Brain</tissue>
    </source>
</reference>
<proteinExistence type="predicted"/>
<dbReference type="EMBL" id="HAEA01007312">
    <property type="protein sequence ID" value="SBQ35792.1"/>
    <property type="molecule type" value="Transcribed_RNA"/>
</dbReference>
<name>A0A1A8DP64_NOTKA</name>
<dbReference type="AlphaFoldDB" id="A0A1A8DP64"/>
<organism evidence="1">
    <name type="scientific">Nothobranchius kadleci</name>
    <name type="common">African annual killifish</name>
    <dbReference type="NCBI Taxonomy" id="1051664"/>
    <lineage>
        <taxon>Eukaryota</taxon>
        <taxon>Metazoa</taxon>
        <taxon>Chordata</taxon>
        <taxon>Craniata</taxon>
        <taxon>Vertebrata</taxon>
        <taxon>Euteleostomi</taxon>
        <taxon>Actinopterygii</taxon>
        <taxon>Neopterygii</taxon>
        <taxon>Teleostei</taxon>
        <taxon>Neoteleostei</taxon>
        <taxon>Acanthomorphata</taxon>
        <taxon>Ovalentaria</taxon>
        <taxon>Atherinomorphae</taxon>
        <taxon>Cyprinodontiformes</taxon>
        <taxon>Nothobranchiidae</taxon>
        <taxon>Nothobranchius</taxon>
    </lineage>
</organism>
<sequence length="38" mass="4671">YVFIINLLSVLGKKETKVLKQVVTRKVSWKNKFNIWYW</sequence>
<protein>
    <submittedName>
        <fullName evidence="1">Receptor (Chemosensory) transporter protein 2</fullName>
    </submittedName>
</protein>
<reference evidence="1" key="2">
    <citation type="submission" date="2016-06" db="EMBL/GenBank/DDBJ databases">
        <title>The genome of a short-lived fish provides insights into sex chromosome evolution and the genetic control of aging.</title>
        <authorList>
            <person name="Reichwald K."/>
            <person name="Felder M."/>
            <person name="Petzold A."/>
            <person name="Koch P."/>
            <person name="Groth M."/>
            <person name="Platzer M."/>
        </authorList>
    </citation>
    <scope>NUCLEOTIDE SEQUENCE</scope>
    <source>
        <tissue evidence="1">Brain</tissue>
    </source>
</reference>
<keyword evidence="1" id="KW-0675">Receptor</keyword>
<feature type="non-terminal residue" evidence="1">
    <location>
        <position position="1"/>
    </location>
</feature>
<accession>A0A1A8DP64</accession>
<evidence type="ECO:0000313" key="1">
    <source>
        <dbReference type="EMBL" id="SBQ35792.1"/>
    </source>
</evidence>
<gene>
    <name evidence="1" type="primary">OLA.23920</name>
</gene>